<protein>
    <submittedName>
        <fullName evidence="3">Uncharacterized protein</fullName>
    </submittedName>
</protein>
<evidence type="ECO:0000313" key="4">
    <source>
        <dbReference type="Proteomes" id="UP000000305"/>
    </source>
</evidence>
<feature type="signal peptide" evidence="2">
    <location>
        <begin position="1"/>
        <end position="16"/>
    </location>
</feature>
<reference evidence="3 4" key="1">
    <citation type="journal article" date="2011" name="Science">
        <title>The ecoresponsive genome of Daphnia pulex.</title>
        <authorList>
            <person name="Colbourne J.K."/>
            <person name="Pfrender M.E."/>
            <person name="Gilbert D."/>
            <person name="Thomas W.K."/>
            <person name="Tucker A."/>
            <person name="Oakley T.H."/>
            <person name="Tokishita S."/>
            <person name="Aerts A."/>
            <person name="Arnold G.J."/>
            <person name="Basu M.K."/>
            <person name="Bauer D.J."/>
            <person name="Caceres C.E."/>
            <person name="Carmel L."/>
            <person name="Casola C."/>
            <person name="Choi J.H."/>
            <person name="Detter J.C."/>
            <person name="Dong Q."/>
            <person name="Dusheyko S."/>
            <person name="Eads B.D."/>
            <person name="Frohlich T."/>
            <person name="Geiler-Samerotte K.A."/>
            <person name="Gerlach D."/>
            <person name="Hatcher P."/>
            <person name="Jogdeo S."/>
            <person name="Krijgsveld J."/>
            <person name="Kriventseva E.V."/>
            <person name="Kultz D."/>
            <person name="Laforsch C."/>
            <person name="Lindquist E."/>
            <person name="Lopez J."/>
            <person name="Manak J.R."/>
            <person name="Muller J."/>
            <person name="Pangilinan J."/>
            <person name="Patwardhan R.P."/>
            <person name="Pitluck S."/>
            <person name="Pritham E.J."/>
            <person name="Rechtsteiner A."/>
            <person name="Rho M."/>
            <person name="Rogozin I.B."/>
            <person name="Sakarya O."/>
            <person name="Salamov A."/>
            <person name="Schaack S."/>
            <person name="Shapiro H."/>
            <person name="Shiga Y."/>
            <person name="Skalitzky C."/>
            <person name="Smith Z."/>
            <person name="Souvorov A."/>
            <person name="Sung W."/>
            <person name="Tang Z."/>
            <person name="Tsuchiya D."/>
            <person name="Tu H."/>
            <person name="Vos H."/>
            <person name="Wang M."/>
            <person name="Wolf Y.I."/>
            <person name="Yamagata H."/>
            <person name="Yamada T."/>
            <person name="Ye Y."/>
            <person name="Shaw J.R."/>
            <person name="Andrews J."/>
            <person name="Crease T.J."/>
            <person name="Tang H."/>
            <person name="Lucas S.M."/>
            <person name="Robertson H.M."/>
            <person name="Bork P."/>
            <person name="Koonin E.V."/>
            <person name="Zdobnov E.M."/>
            <person name="Grigoriev I.V."/>
            <person name="Lynch M."/>
            <person name="Boore J.L."/>
        </authorList>
    </citation>
    <scope>NUCLEOTIDE SEQUENCE [LARGE SCALE GENOMIC DNA]</scope>
</reference>
<accession>E9FUV6</accession>
<feature type="chain" id="PRO_5003236825" evidence="2">
    <location>
        <begin position="17"/>
        <end position="77"/>
    </location>
</feature>
<proteinExistence type="predicted"/>
<dbReference type="KEGG" id="dpx:DAPPUDRAFT_311165"/>
<organism evidence="3 4">
    <name type="scientific">Daphnia pulex</name>
    <name type="common">Water flea</name>
    <dbReference type="NCBI Taxonomy" id="6669"/>
    <lineage>
        <taxon>Eukaryota</taxon>
        <taxon>Metazoa</taxon>
        <taxon>Ecdysozoa</taxon>
        <taxon>Arthropoda</taxon>
        <taxon>Crustacea</taxon>
        <taxon>Branchiopoda</taxon>
        <taxon>Diplostraca</taxon>
        <taxon>Cladocera</taxon>
        <taxon>Anomopoda</taxon>
        <taxon>Daphniidae</taxon>
        <taxon>Daphnia</taxon>
    </lineage>
</organism>
<keyword evidence="4" id="KW-1185">Reference proteome</keyword>
<dbReference type="Proteomes" id="UP000000305">
    <property type="component" value="Unassembled WGS sequence"/>
</dbReference>
<name>E9FUV6_DAPPU</name>
<evidence type="ECO:0000256" key="1">
    <source>
        <dbReference type="SAM" id="MobiDB-lite"/>
    </source>
</evidence>
<evidence type="ECO:0000256" key="2">
    <source>
        <dbReference type="SAM" id="SignalP"/>
    </source>
</evidence>
<feature type="region of interest" description="Disordered" evidence="1">
    <location>
        <begin position="28"/>
        <end position="63"/>
    </location>
</feature>
<gene>
    <name evidence="3" type="ORF">DAPPUDRAFT_311165</name>
</gene>
<evidence type="ECO:0000313" key="3">
    <source>
        <dbReference type="EMBL" id="EFX88854.1"/>
    </source>
</evidence>
<feature type="compositionally biased region" description="Polar residues" evidence="1">
    <location>
        <begin position="37"/>
        <end position="46"/>
    </location>
</feature>
<sequence>MKSFIFLILLIGLAMSLPLTSHRTKFDLTKLPPSAGLDNNSRSTGSKTTPTKVPAKPEKPPKKKEEYFFIPPCVYCG</sequence>
<dbReference type="EMBL" id="GL732525">
    <property type="protein sequence ID" value="EFX88854.1"/>
    <property type="molecule type" value="Genomic_DNA"/>
</dbReference>
<dbReference type="AlphaFoldDB" id="E9FUV6"/>
<dbReference type="InParanoid" id="E9FUV6"/>
<dbReference type="HOGENOM" id="CLU_2640628_0_0_1"/>
<keyword evidence="2" id="KW-0732">Signal</keyword>